<keyword evidence="1" id="KW-0472">Membrane</keyword>
<gene>
    <name evidence="4" type="primary">gb27473</name>
    <name evidence="4" type="ORF">PR202_gb27473</name>
</gene>
<evidence type="ECO:0000256" key="1">
    <source>
        <dbReference type="SAM" id="Phobius"/>
    </source>
</evidence>
<dbReference type="Pfam" id="PF01575">
    <property type="entry name" value="MaoC_dehydratas"/>
    <property type="match status" value="1"/>
</dbReference>
<name>A0AAV5FUM0_ELECO</name>
<evidence type="ECO:0000259" key="3">
    <source>
        <dbReference type="Pfam" id="PF13968"/>
    </source>
</evidence>
<dbReference type="CDD" id="cd03449">
    <property type="entry name" value="R_hydratase"/>
    <property type="match status" value="1"/>
</dbReference>
<evidence type="ECO:0008006" key="6">
    <source>
        <dbReference type="Google" id="ProtNLM"/>
    </source>
</evidence>
<feature type="transmembrane region" description="Helical" evidence="1">
    <location>
        <begin position="459"/>
        <end position="479"/>
    </location>
</feature>
<dbReference type="Proteomes" id="UP001054889">
    <property type="component" value="Unassembled WGS sequence"/>
</dbReference>
<feature type="transmembrane region" description="Helical" evidence="1">
    <location>
        <begin position="200"/>
        <end position="221"/>
    </location>
</feature>
<reference evidence="4" key="1">
    <citation type="journal article" date="2018" name="DNA Res.">
        <title>Multiple hybrid de novo genome assembly of finger millet, an orphan allotetraploid crop.</title>
        <authorList>
            <person name="Hatakeyama M."/>
            <person name="Aluri S."/>
            <person name="Balachadran M.T."/>
            <person name="Sivarajan S.R."/>
            <person name="Patrignani A."/>
            <person name="Gruter S."/>
            <person name="Poveda L."/>
            <person name="Shimizu-Inatsugi R."/>
            <person name="Baeten J."/>
            <person name="Francoijs K.J."/>
            <person name="Nataraja K.N."/>
            <person name="Reddy Y.A.N."/>
            <person name="Phadnis S."/>
            <person name="Ravikumar R.L."/>
            <person name="Schlapbach R."/>
            <person name="Sreeman S.M."/>
            <person name="Shimizu K.K."/>
        </authorList>
    </citation>
    <scope>NUCLEOTIDE SEQUENCE</scope>
</reference>
<keyword evidence="5" id="KW-1185">Reference proteome</keyword>
<dbReference type="InterPro" id="IPR002539">
    <property type="entry name" value="MaoC-like_dom"/>
</dbReference>
<organism evidence="4 5">
    <name type="scientific">Eleusine coracana subsp. coracana</name>
    <dbReference type="NCBI Taxonomy" id="191504"/>
    <lineage>
        <taxon>Eukaryota</taxon>
        <taxon>Viridiplantae</taxon>
        <taxon>Streptophyta</taxon>
        <taxon>Embryophyta</taxon>
        <taxon>Tracheophyta</taxon>
        <taxon>Spermatophyta</taxon>
        <taxon>Magnoliopsida</taxon>
        <taxon>Liliopsida</taxon>
        <taxon>Poales</taxon>
        <taxon>Poaceae</taxon>
        <taxon>PACMAD clade</taxon>
        <taxon>Chloridoideae</taxon>
        <taxon>Cynodonteae</taxon>
        <taxon>Eleusininae</taxon>
        <taxon>Eleusine</taxon>
    </lineage>
</organism>
<evidence type="ECO:0000259" key="2">
    <source>
        <dbReference type="Pfam" id="PF01575"/>
    </source>
</evidence>
<dbReference type="AlphaFoldDB" id="A0AAV5FUM0"/>
<dbReference type="EMBL" id="BQKI01000096">
    <property type="protein sequence ID" value="GJN38435.1"/>
    <property type="molecule type" value="Genomic_DNA"/>
</dbReference>
<dbReference type="Gene3D" id="3.10.129.10">
    <property type="entry name" value="Hotdog Thioesterase"/>
    <property type="match status" value="1"/>
</dbReference>
<comment type="caution">
    <text evidence="4">The sequence shown here is derived from an EMBL/GenBank/DDBJ whole genome shotgun (WGS) entry which is preliminary data.</text>
</comment>
<dbReference type="InterPro" id="IPR025315">
    <property type="entry name" value="DUF4220"/>
</dbReference>
<feature type="transmembrane region" description="Helical" evidence="1">
    <location>
        <begin position="297"/>
        <end position="315"/>
    </location>
</feature>
<feature type="transmembrane region" description="Helical" evidence="1">
    <location>
        <begin position="491"/>
        <end position="513"/>
    </location>
</feature>
<feature type="transmembrane region" description="Helical" evidence="1">
    <location>
        <begin position="265"/>
        <end position="285"/>
    </location>
</feature>
<keyword evidence="1" id="KW-0812">Transmembrane</keyword>
<feature type="domain" description="DUF4220" evidence="3">
    <location>
        <begin position="236"/>
        <end position="579"/>
    </location>
</feature>
<dbReference type="PANTHER" id="PTHR31325">
    <property type="entry name" value="OS01G0798800 PROTEIN-RELATED"/>
    <property type="match status" value="1"/>
</dbReference>
<proteinExistence type="predicted"/>
<reference evidence="4" key="2">
    <citation type="submission" date="2021-12" db="EMBL/GenBank/DDBJ databases">
        <title>Resequencing data analysis of finger millet.</title>
        <authorList>
            <person name="Hatakeyama M."/>
            <person name="Aluri S."/>
            <person name="Balachadran M.T."/>
            <person name="Sivarajan S.R."/>
            <person name="Poveda L."/>
            <person name="Shimizu-Inatsugi R."/>
            <person name="Schlapbach R."/>
            <person name="Sreeman S.M."/>
            <person name="Shimizu K.K."/>
        </authorList>
    </citation>
    <scope>NUCLEOTIDE SEQUENCE</scope>
</reference>
<accession>A0AAV5FUM0</accession>
<dbReference type="InterPro" id="IPR029069">
    <property type="entry name" value="HotDog_dom_sf"/>
</dbReference>
<evidence type="ECO:0000313" key="5">
    <source>
        <dbReference type="Proteomes" id="UP001054889"/>
    </source>
</evidence>
<dbReference type="SUPFAM" id="SSF54637">
    <property type="entry name" value="Thioesterase/thiol ester dehydrase-isomerase"/>
    <property type="match status" value="1"/>
</dbReference>
<evidence type="ECO:0000313" key="4">
    <source>
        <dbReference type="EMBL" id="GJN38435.1"/>
    </source>
</evidence>
<protein>
    <recommendedName>
        <fullName evidence="6">MaoC-like domain-containing protein</fullName>
    </recommendedName>
</protein>
<sequence length="796" mass="89153">MHIGRAIFPLVRTTTTTTASSSLLRVGDAMRERRRFTEADVASYAAVSGDRNPVHLDDGAAREVGGFERGRVVHGMLVASLFPSIIAARFPGAVYASQTLKFAAPVYVGDEVVAQVQALHIRRITAANSSTASRYVVKFATKCFTDEEEDSLAIDGEAMAVLPTLELASEIITWCITLFDESVLDTKFTAGWLLEFWNQWATQILVVLSLTQQVVLLFFSGIRRRQGRSSKRLLLWLAYQLADSTAMYALGTLSLRSRASEHRLIAFWAPFLLLHLAGPDNITAYSLEDNKLWKRHLLTLVVQVLGAGYVLYMHIAGSRILLSLVATLMTAVATTKYFEKTWALRCANFGIIRGSVEAGTEHQGKCHLYLDDKPPKGGFRGKVVDKEEFLMLCAHAAFGICRSAMVGSSENPGSYVVGILGNLKETEMGYMWTLMEMELSLMFDILYTKAALVHTLPGYCIRLLSPVTVVACFLLFQFYGREGRHSTADVVITYVLLGAAFLMEMTSLLSGLLSTWTFSFLCATWWSGLGHAALCSGRWHRFRRTALSLRRLALSTQIADFFRLSRRWSGTMGQYNMLDMCTARPGRLAGMLRVNKRAVSVPEGLKNLVVVYIQHMIESGYVNTLGMIRGKWGMEALQRWEKDYGVTIPNHERFLGAELHEGIIIWHIATDIFLAQRDHRTSAKDEQDRVREVQALSNYMMFLLVEQPDMLPGLAQNKLYQWTKRTLDTEWNAMGATTTNRPGWISIICAMVLRKSGSRLQQSENLATALYNNPPSRSEAEHFRLLKGDQSCQNTC</sequence>
<keyword evidence="1" id="KW-1133">Transmembrane helix</keyword>
<dbReference type="Pfam" id="PF13968">
    <property type="entry name" value="DUF4220"/>
    <property type="match status" value="1"/>
</dbReference>
<feature type="domain" description="MaoC-like" evidence="2">
    <location>
        <begin position="32"/>
        <end position="126"/>
    </location>
</feature>